<reference evidence="2 3" key="1">
    <citation type="submission" date="2019-06" db="EMBL/GenBank/DDBJ databases">
        <title>Aeromicrobium sp. nov., isolated from a maize field.</title>
        <authorList>
            <person name="Lin S.-Y."/>
            <person name="Tsai C.-F."/>
            <person name="Young C.-C."/>
        </authorList>
    </citation>
    <scope>NUCLEOTIDE SEQUENCE [LARGE SCALE GENOMIC DNA]</scope>
    <source>
        <strain evidence="2 3">CC-CFT486</strain>
    </source>
</reference>
<dbReference type="InterPro" id="IPR029058">
    <property type="entry name" value="AB_hydrolase_fold"/>
</dbReference>
<dbReference type="PANTHER" id="PTHR43194">
    <property type="entry name" value="HYDROLASE ALPHA/BETA FOLD FAMILY"/>
    <property type="match status" value="1"/>
</dbReference>
<feature type="domain" description="AB hydrolase-1" evidence="1">
    <location>
        <begin position="23"/>
        <end position="257"/>
    </location>
</feature>
<evidence type="ECO:0000259" key="1">
    <source>
        <dbReference type="Pfam" id="PF12697"/>
    </source>
</evidence>
<keyword evidence="3" id="KW-1185">Reference proteome</keyword>
<name>A0A5C8NKF4_9ACTN</name>
<dbReference type="AlphaFoldDB" id="A0A5C8NKF4"/>
<dbReference type="EMBL" id="VDUX01000002">
    <property type="protein sequence ID" value="TXL62249.1"/>
    <property type="molecule type" value="Genomic_DNA"/>
</dbReference>
<evidence type="ECO:0000313" key="3">
    <source>
        <dbReference type="Proteomes" id="UP000321571"/>
    </source>
</evidence>
<keyword evidence="2" id="KW-0378">Hydrolase</keyword>
<proteinExistence type="predicted"/>
<gene>
    <name evidence="2" type="ORF">FHP06_06005</name>
</gene>
<dbReference type="InterPro" id="IPR000073">
    <property type="entry name" value="AB_hydrolase_1"/>
</dbReference>
<dbReference type="PANTHER" id="PTHR43194:SF2">
    <property type="entry name" value="PEROXISOMAL MEMBRANE PROTEIN LPX1"/>
    <property type="match status" value="1"/>
</dbReference>
<sequence>MPRRPRTRSPRWRTRGVDVAPGVLLVHGAWHGAWCWNDGFAQRLEDRGIPAKAIDLRGHGEQNDGRRLNRHRMRHYADDVVTALRETDGPTVLVGHSMGGGVVQQVLARRDRPALGGAALLASMPPAGVWRITLKIARQHPLRFLAANATLDLGRLATTPDRARELFLSADAPDALAESTASRVHSESYLAFLDMLLLDRPRPRPIDEPVLIVGAERDEIFTPKEVAATARAWGTEPVMVDTAHDVMLDAGWERVADLLADWVLALASVDREM</sequence>
<dbReference type="Proteomes" id="UP000321571">
    <property type="component" value="Unassembled WGS sequence"/>
</dbReference>
<dbReference type="Gene3D" id="3.40.50.1820">
    <property type="entry name" value="alpha/beta hydrolase"/>
    <property type="match status" value="1"/>
</dbReference>
<dbReference type="SUPFAM" id="SSF53474">
    <property type="entry name" value="alpha/beta-Hydrolases"/>
    <property type="match status" value="1"/>
</dbReference>
<dbReference type="InterPro" id="IPR050228">
    <property type="entry name" value="Carboxylesterase_BioH"/>
</dbReference>
<dbReference type="Pfam" id="PF12697">
    <property type="entry name" value="Abhydrolase_6"/>
    <property type="match status" value="1"/>
</dbReference>
<dbReference type="OrthoDB" id="9773549at2"/>
<comment type="caution">
    <text evidence="2">The sequence shown here is derived from an EMBL/GenBank/DDBJ whole genome shotgun (WGS) entry which is preliminary data.</text>
</comment>
<protein>
    <submittedName>
        <fullName evidence="2">Alpha/beta hydrolase</fullName>
    </submittedName>
</protein>
<dbReference type="GO" id="GO:0016787">
    <property type="term" value="F:hydrolase activity"/>
    <property type="evidence" value="ECO:0007669"/>
    <property type="project" value="UniProtKB-KW"/>
</dbReference>
<evidence type="ECO:0000313" key="2">
    <source>
        <dbReference type="EMBL" id="TXL62249.1"/>
    </source>
</evidence>
<organism evidence="2 3">
    <name type="scientific">Aeromicrobium terrae</name>
    <dbReference type="NCBI Taxonomy" id="2498846"/>
    <lineage>
        <taxon>Bacteria</taxon>
        <taxon>Bacillati</taxon>
        <taxon>Actinomycetota</taxon>
        <taxon>Actinomycetes</taxon>
        <taxon>Propionibacteriales</taxon>
        <taxon>Nocardioidaceae</taxon>
        <taxon>Aeromicrobium</taxon>
    </lineage>
</organism>
<accession>A0A5C8NKF4</accession>